<protein>
    <submittedName>
        <fullName evidence="1">Uncharacterized protein</fullName>
    </submittedName>
</protein>
<reference evidence="1 2" key="1">
    <citation type="submission" date="2019-06" db="EMBL/GenBank/DDBJ databases">
        <title>A chromosome-scale genome assembly of the striped catfish, Pangasianodon hypophthalmus.</title>
        <authorList>
            <person name="Wen M."/>
            <person name="Zahm M."/>
            <person name="Roques C."/>
            <person name="Cabau C."/>
            <person name="Klopp C."/>
            <person name="Donnadieu C."/>
            <person name="Jouanno E."/>
            <person name="Avarre J.-C."/>
            <person name="Campet M."/>
            <person name="Ha T.T.T."/>
            <person name="Dugue R."/>
            <person name="Lampietro C."/>
            <person name="Louis A."/>
            <person name="Herpin A."/>
            <person name="Echchiki A."/>
            <person name="Berthelot C."/>
            <person name="Parey E."/>
            <person name="Roest-Crollius H."/>
            <person name="Braasch I."/>
            <person name="Postlethwait J."/>
            <person name="Bobe J."/>
            <person name="Montfort J."/>
            <person name="Bouchez O."/>
            <person name="Begum T."/>
            <person name="Schartl M."/>
            <person name="Guiguen Y."/>
        </authorList>
    </citation>
    <scope>NUCLEOTIDE SEQUENCE [LARGE SCALE GENOMIC DNA]</scope>
    <source>
        <strain evidence="1 2">Indonesia</strain>
        <tissue evidence="1">Blood</tissue>
    </source>
</reference>
<sequence length="97" mass="11335">MMSSPCAVLLPIPPKFKKNNNGKTPLSSTEVTSFFHRLKYQFLCGIRNRRLDHLIDVLLNKTDKYFNIIQDLQWNLYKMKLKTKTGLVQLSGSWKAY</sequence>
<gene>
    <name evidence="1" type="ORF">PHYPO_G00113880</name>
</gene>
<accession>A0A5N5L3F2</accession>
<dbReference type="Proteomes" id="UP000327468">
    <property type="component" value="Chromosome 20"/>
</dbReference>
<keyword evidence="2" id="KW-1185">Reference proteome</keyword>
<dbReference type="EMBL" id="VFJC01000021">
    <property type="protein sequence ID" value="KAB5537008.1"/>
    <property type="molecule type" value="Genomic_DNA"/>
</dbReference>
<comment type="caution">
    <text evidence="1">The sequence shown here is derived from an EMBL/GenBank/DDBJ whole genome shotgun (WGS) entry which is preliminary data.</text>
</comment>
<evidence type="ECO:0000313" key="1">
    <source>
        <dbReference type="EMBL" id="KAB5537008.1"/>
    </source>
</evidence>
<organism evidence="1 2">
    <name type="scientific">Pangasianodon hypophthalmus</name>
    <name type="common">Striped catfish</name>
    <name type="synonym">Helicophagus hypophthalmus</name>
    <dbReference type="NCBI Taxonomy" id="310915"/>
    <lineage>
        <taxon>Eukaryota</taxon>
        <taxon>Metazoa</taxon>
        <taxon>Chordata</taxon>
        <taxon>Craniata</taxon>
        <taxon>Vertebrata</taxon>
        <taxon>Euteleostomi</taxon>
        <taxon>Actinopterygii</taxon>
        <taxon>Neopterygii</taxon>
        <taxon>Teleostei</taxon>
        <taxon>Ostariophysi</taxon>
        <taxon>Siluriformes</taxon>
        <taxon>Pangasiidae</taxon>
        <taxon>Pangasianodon</taxon>
    </lineage>
</organism>
<evidence type="ECO:0000313" key="2">
    <source>
        <dbReference type="Proteomes" id="UP000327468"/>
    </source>
</evidence>
<name>A0A5N5L3F2_PANHP</name>
<proteinExistence type="predicted"/>
<dbReference type="AlphaFoldDB" id="A0A5N5L3F2"/>